<keyword evidence="3" id="KW-0328">Glycosyltransferase</keyword>
<name>A0AAD4RVH0_9MAGN</name>
<gene>
    <name evidence="7" type="ORF">MKW98_020333</name>
</gene>
<dbReference type="Gene3D" id="1.20.120.1230">
    <property type="match status" value="2"/>
</dbReference>
<evidence type="ECO:0000256" key="3">
    <source>
        <dbReference type="ARBA" id="ARBA00022676"/>
    </source>
</evidence>
<dbReference type="Proteomes" id="UP001202328">
    <property type="component" value="Unassembled WGS sequence"/>
</dbReference>
<evidence type="ECO:0000313" key="7">
    <source>
        <dbReference type="EMBL" id="KAI3835217.1"/>
    </source>
</evidence>
<dbReference type="AlphaFoldDB" id="A0AAD4RVH0"/>
<feature type="domain" description="Sucrose synthase first GT-B" evidence="6">
    <location>
        <begin position="116"/>
        <end position="198"/>
    </location>
</feature>
<dbReference type="PANTHER" id="PTHR45839:SF7">
    <property type="entry name" value="SUCROSE SYNTHASE 1"/>
    <property type="match status" value="1"/>
</dbReference>
<evidence type="ECO:0000256" key="4">
    <source>
        <dbReference type="ARBA" id="ARBA00022679"/>
    </source>
</evidence>
<evidence type="ECO:0000256" key="1">
    <source>
        <dbReference type="ARBA" id="ARBA00005894"/>
    </source>
</evidence>
<evidence type="ECO:0000256" key="2">
    <source>
        <dbReference type="ARBA" id="ARBA00012540"/>
    </source>
</evidence>
<protein>
    <recommendedName>
        <fullName evidence="2">sucrose synthase</fullName>
        <ecNumber evidence="2">2.4.1.13</ecNumber>
    </recommendedName>
</protein>
<dbReference type="EC" id="2.4.1.13" evidence="2"/>
<dbReference type="EMBL" id="JAJJMB010017752">
    <property type="protein sequence ID" value="KAI3835217.1"/>
    <property type="molecule type" value="Genomic_DNA"/>
</dbReference>
<comment type="similarity">
    <text evidence="1">Belongs to the glycosyltransferase 1 family. Plant sucrose synthase subfamily.</text>
</comment>
<keyword evidence="8" id="KW-1185">Reference proteome</keyword>
<dbReference type="InterPro" id="IPR012820">
    <property type="entry name" value="Sucrose_synthase_pln/cyn"/>
</dbReference>
<dbReference type="PANTHER" id="PTHR45839">
    <property type="match status" value="1"/>
</dbReference>
<dbReference type="InterPro" id="IPR000368">
    <property type="entry name" value="Sucrose_synth_GT-B1"/>
</dbReference>
<dbReference type="Gene3D" id="3.40.50.2000">
    <property type="entry name" value="Glycogen Phosphorylase B"/>
    <property type="match status" value="2"/>
</dbReference>
<dbReference type="Pfam" id="PF00862">
    <property type="entry name" value="GT-B_Sucrose_synth"/>
    <property type="match status" value="2"/>
</dbReference>
<accession>A0AAD4RVH0</accession>
<dbReference type="GO" id="GO:0016157">
    <property type="term" value="F:sucrose synthase activity"/>
    <property type="evidence" value="ECO:0007669"/>
    <property type="project" value="UniProtKB-EC"/>
</dbReference>
<comment type="catalytic activity">
    <reaction evidence="5">
        <text>an NDP-alpha-D-glucose + D-fructose = a ribonucleoside 5'-diphosphate + sucrose + H(+)</text>
        <dbReference type="Rhea" id="RHEA:16241"/>
        <dbReference type="ChEBI" id="CHEBI:15378"/>
        <dbReference type="ChEBI" id="CHEBI:17992"/>
        <dbReference type="ChEBI" id="CHEBI:37721"/>
        <dbReference type="ChEBI" id="CHEBI:57930"/>
        <dbReference type="ChEBI" id="CHEBI:76533"/>
        <dbReference type="EC" id="2.4.1.13"/>
    </reaction>
</comment>
<comment type="caution">
    <text evidence="7">The sequence shown here is derived from an EMBL/GenBank/DDBJ whole genome shotgun (WGS) entry which is preliminary data.</text>
</comment>
<feature type="domain" description="Sucrose synthase first GT-B" evidence="6">
    <location>
        <begin position="202"/>
        <end position="272"/>
    </location>
</feature>
<organism evidence="7 8">
    <name type="scientific">Papaver atlanticum</name>
    <dbReference type="NCBI Taxonomy" id="357466"/>
    <lineage>
        <taxon>Eukaryota</taxon>
        <taxon>Viridiplantae</taxon>
        <taxon>Streptophyta</taxon>
        <taxon>Embryophyta</taxon>
        <taxon>Tracheophyta</taxon>
        <taxon>Spermatophyta</taxon>
        <taxon>Magnoliopsida</taxon>
        <taxon>Ranunculales</taxon>
        <taxon>Papaveraceae</taxon>
        <taxon>Papaveroideae</taxon>
        <taxon>Papaver</taxon>
    </lineage>
</organism>
<evidence type="ECO:0000313" key="8">
    <source>
        <dbReference type="Proteomes" id="UP001202328"/>
    </source>
</evidence>
<proteinExistence type="inferred from homology"/>
<sequence length="308" mass="35076">MLDPPRGTINGNFLPEIDFEPFNVSFPRPTLSKSIGNGVEFLNRHISAKCFMTEIACTRYLIFSKNTTGRKVNDYLSALPPTTLYAEFYHRAETAERVLEMIRLLLDFPETLDSCTLENFLGRVCMVFNVIILSPLGYCVQNDLLGYPDTSGEPWRERCLKRIKQQEPDITPQIVVVTRLLPDAVGTSCSQRLEKVFGDLGMNDGNLVASLLSHTQCTIAHALEKTKYPDSELYMEKFAAKYHFACQFTADLIAINDTDLSSLVLLQRISGRYKHQPFIAFKFNLFWYVHFPLISITEPFTFVISART</sequence>
<keyword evidence="4" id="KW-0808">Transferase</keyword>
<dbReference type="GO" id="GO:0005985">
    <property type="term" value="P:sucrose metabolic process"/>
    <property type="evidence" value="ECO:0007669"/>
    <property type="project" value="InterPro"/>
</dbReference>
<evidence type="ECO:0000256" key="5">
    <source>
        <dbReference type="ARBA" id="ARBA00049030"/>
    </source>
</evidence>
<evidence type="ECO:0000259" key="6">
    <source>
        <dbReference type="Pfam" id="PF00862"/>
    </source>
</evidence>
<reference evidence="7" key="1">
    <citation type="submission" date="2022-04" db="EMBL/GenBank/DDBJ databases">
        <title>A functionally conserved STORR gene fusion in Papaver species that diverged 16.8 million years ago.</title>
        <authorList>
            <person name="Catania T."/>
        </authorList>
    </citation>
    <scope>NUCLEOTIDE SEQUENCE</scope>
    <source>
        <strain evidence="7">S-188037</strain>
    </source>
</reference>